<dbReference type="EMBL" id="FOVH01000004">
    <property type="protein sequence ID" value="SFO12326.1"/>
    <property type="molecule type" value="Genomic_DNA"/>
</dbReference>
<reference evidence="3 4" key="1">
    <citation type="submission" date="2016-10" db="EMBL/GenBank/DDBJ databases">
        <authorList>
            <person name="de Groot N.N."/>
        </authorList>
    </citation>
    <scope>NUCLEOTIDE SEQUENCE [LARGE SCALE GENOMIC DNA]</scope>
    <source>
        <strain evidence="3 4">DSM 43067</strain>
    </source>
</reference>
<dbReference type="GO" id="GO:1990281">
    <property type="term" value="C:efflux pump complex"/>
    <property type="evidence" value="ECO:0007669"/>
    <property type="project" value="TreeGrafter"/>
</dbReference>
<dbReference type="Pfam" id="PF25989">
    <property type="entry name" value="YknX_C"/>
    <property type="match status" value="1"/>
</dbReference>
<dbReference type="Gene3D" id="2.40.420.20">
    <property type="match status" value="1"/>
</dbReference>
<dbReference type="InterPro" id="IPR058637">
    <property type="entry name" value="YknX-like_C"/>
</dbReference>
<dbReference type="OrthoDB" id="3518416at2"/>
<dbReference type="Gene3D" id="2.40.50.100">
    <property type="match status" value="1"/>
</dbReference>
<keyword evidence="4" id="KW-1185">Reference proteome</keyword>
<feature type="signal peptide" evidence="1">
    <location>
        <begin position="1"/>
        <end position="22"/>
    </location>
</feature>
<dbReference type="SUPFAM" id="SSF51230">
    <property type="entry name" value="Single hybrid motif"/>
    <property type="match status" value="1"/>
</dbReference>
<evidence type="ECO:0000256" key="1">
    <source>
        <dbReference type="SAM" id="SignalP"/>
    </source>
</evidence>
<dbReference type="Gene3D" id="2.40.30.170">
    <property type="match status" value="1"/>
</dbReference>
<feature type="domain" description="YknX-like C-terminal permuted SH3-like" evidence="2">
    <location>
        <begin position="383"/>
        <end position="448"/>
    </location>
</feature>
<dbReference type="Gene3D" id="1.10.287.470">
    <property type="entry name" value="Helix hairpin bin"/>
    <property type="match status" value="1"/>
</dbReference>
<proteinExistence type="predicted"/>
<dbReference type="PANTHER" id="PTHR30469:SF33">
    <property type="entry name" value="SLR1207 PROTEIN"/>
    <property type="match status" value="1"/>
</dbReference>
<dbReference type="PROSITE" id="PS51257">
    <property type="entry name" value="PROKAR_LIPOPROTEIN"/>
    <property type="match status" value="1"/>
</dbReference>
<sequence length="451" mass="45063">MASRRYVPVLAAGALLAGVLSACTGGGGDGGIRLGRVERADVSEVVEAPATVSARATAVLRSPAEGTIARLYVADGDPVDEGDVLAKISSPGAREQLAQALEADRSASAGGGVPEGLDLSEFQRRTDRTARDGFAAARKIALRIPDLKERALVLAGITRAEGQYRTASAAARTAVARLNAGLGSVGATISSITAAQRVQTRAAVRTARRTVDALTIKAPFDGIAGLGGPAGGAPGLGDVLDRLPQGARSQAGGLTGLGNLGGGAAKDASAIAAGAPVSGGDAVITVTDVSTLALTADVDETDVLQVAKGVEAEAEFDAVEGGTYEAEVTGVGVTPKESSGGGVTYKVTLALGRGALAGGGTAPRPKPGMSAVVNLKVRDVRNVLSVPSSAIVTSGRESVVWAVSDGRAQRRVVGLGAEGDATVQITRGLREGESIVVRGADSVKQGQELGR</sequence>
<evidence type="ECO:0000313" key="3">
    <source>
        <dbReference type="EMBL" id="SFO12326.1"/>
    </source>
</evidence>
<dbReference type="GO" id="GO:0015562">
    <property type="term" value="F:efflux transmembrane transporter activity"/>
    <property type="evidence" value="ECO:0007669"/>
    <property type="project" value="TreeGrafter"/>
</dbReference>
<accession>A0A1I5ELU1</accession>
<protein>
    <submittedName>
        <fullName evidence="3">Multidrug efflux pump subunit AcrA (Membrane-fusion protein)</fullName>
    </submittedName>
</protein>
<keyword evidence="1" id="KW-0732">Signal</keyword>
<dbReference type="eggNOG" id="COG0845">
    <property type="taxonomic scope" value="Bacteria"/>
</dbReference>
<dbReference type="InParanoid" id="A0A1I5ELU1"/>
<evidence type="ECO:0000313" key="4">
    <source>
        <dbReference type="Proteomes" id="UP000183413"/>
    </source>
</evidence>
<dbReference type="PANTHER" id="PTHR30469">
    <property type="entry name" value="MULTIDRUG RESISTANCE PROTEIN MDTA"/>
    <property type="match status" value="1"/>
</dbReference>
<name>A0A1I5ELU1_9ACTN</name>
<evidence type="ECO:0000259" key="2">
    <source>
        <dbReference type="Pfam" id="PF25989"/>
    </source>
</evidence>
<dbReference type="InterPro" id="IPR011053">
    <property type="entry name" value="Single_hybrid_motif"/>
</dbReference>
<gene>
    <name evidence="3" type="ORF">SAMN04489713_104179</name>
</gene>
<dbReference type="RefSeq" id="WP_075021057.1">
    <property type="nucleotide sequence ID" value="NZ_FOVH01000004.1"/>
</dbReference>
<dbReference type="STRING" id="1993.SAMN04489713_104179"/>
<organism evidence="3 4">
    <name type="scientific">Actinomadura madurae</name>
    <dbReference type="NCBI Taxonomy" id="1993"/>
    <lineage>
        <taxon>Bacteria</taxon>
        <taxon>Bacillati</taxon>
        <taxon>Actinomycetota</taxon>
        <taxon>Actinomycetes</taxon>
        <taxon>Streptosporangiales</taxon>
        <taxon>Thermomonosporaceae</taxon>
        <taxon>Actinomadura</taxon>
    </lineage>
</organism>
<dbReference type="AlphaFoldDB" id="A0A1I5ELU1"/>
<dbReference type="Proteomes" id="UP000183413">
    <property type="component" value="Unassembled WGS sequence"/>
</dbReference>
<feature type="chain" id="PRO_5039486553" evidence="1">
    <location>
        <begin position="23"/>
        <end position="451"/>
    </location>
</feature>